<accession>A0A1Y5FJ19</accession>
<dbReference type="InterPro" id="IPR012337">
    <property type="entry name" value="RNaseH-like_sf"/>
</dbReference>
<dbReference type="Pfam" id="PF13307">
    <property type="entry name" value="Helicase_C_2"/>
    <property type="match status" value="1"/>
</dbReference>
<evidence type="ECO:0000313" key="11">
    <source>
        <dbReference type="EMBL" id="OUR99857.1"/>
    </source>
</evidence>
<dbReference type="SMART" id="SM00479">
    <property type="entry name" value="EXOIII"/>
    <property type="match status" value="1"/>
</dbReference>
<sequence>MGHPLGRWAAIDIETTGIDPSYDQIIDVGFLQFEGTKLIKTYSSLVQYDGKVSKFIQKLTGITTKMVVNAPSWQSVGPEVMDVFGHHLIAHNAEFEKSFLGDHFSKIDDGSGRESYEDSLYFLSLLFPGKPSLKLEHFICEWGIADHEEHRGYQDSVDLLKVLLIAVATVRRDHELSITVENLFRKYNLEDYWYFKFFNLSNEELEELAGHVDLDLDHHCDIAWKSLHPETEKENPGEKLFSLDFSGENLKDIFRDEETVRKKTPFYRYRSSQETLALRVGQSFKNKIHSLVQAPTGTGKTLGYMIPSALFAISEQKQVLIATGTKTLQHQAVSKDVPQLRKLLGLSDNELKVRQLVGSGNHLCELLFRQSVEEEDLLSGAKDFPDKFTDMYFDLVFYHNSKAHVDDQITRGDLPFVMKRKIKSFETKEQDVTVDFRSCTGQSCPFKGDCSYIKGLREAKDANIIIGNHALMFSWPRSFPRPQFVVVDEAHKIEGETTSAFTQEVSEDDLNSLNKSLLHSQGVGSLFYLLAQHESAEGESTPIITQIRGEVQKTQQMLQDHLHGLPTVVESYFKKRPKYTDIFWNEAPMIDRKRTDELGMAIFNHLDSIRYIVTSLNNYLLPYHSRWDVKELTDDNQIVAYTRFEKFIGVLDDIQGALETALGEPEKKPGYTCSIKYHGEYGLCVSASPVNVGKVLHDGLLQTSDSVIFTSATLGNAKGDQGARGIEWATGYSYLEPEKRFKGGFFLPATFDYKNKTKVFLCDDTLPIWDKMFVPKTMDKIGQLISDLGGRSLLLFSARSRFEIAREILLDKFEGKIPLFIQGMGNNVVEDFKNSESGILLGMESFGEGIDIPGDSLQFVFVDKIPDLRMDLVIQERRDFYEANLGNEFTDYYLAHRTRSLHQKLGRLLRTESDIGGVIVVDARIRSWKGRTMEKLLKLMEPYEIQRTTLDVACESVKDFILH</sequence>
<dbReference type="GO" id="GO:0006259">
    <property type="term" value="P:DNA metabolic process"/>
    <property type="evidence" value="ECO:0007669"/>
    <property type="project" value="UniProtKB-ARBA"/>
</dbReference>
<dbReference type="PANTHER" id="PTHR11472:SF34">
    <property type="entry name" value="REGULATOR OF TELOMERE ELONGATION HELICASE 1"/>
    <property type="match status" value="1"/>
</dbReference>
<dbReference type="Pfam" id="PF00270">
    <property type="entry name" value="DEAD"/>
    <property type="match status" value="1"/>
</dbReference>
<name>A0A1Y5FJ19_9BACT</name>
<gene>
    <name evidence="11" type="ORF">A9Q84_02180</name>
</gene>
<dbReference type="InterPro" id="IPR045028">
    <property type="entry name" value="DinG/Rad3-like"/>
</dbReference>
<comment type="cofactor">
    <cofactor evidence="1">
        <name>[4Fe-4S] cluster</name>
        <dbReference type="ChEBI" id="CHEBI:49883"/>
    </cofactor>
</comment>
<dbReference type="EC" id="5.6.2.3" evidence="8"/>
<dbReference type="Pfam" id="PF00929">
    <property type="entry name" value="RNase_T"/>
    <property type="match status" value="1"/>
</dbReference>
<dbReference type="FunFam" id="3.30.420.10:FF:000045">
    <property type="entry name" value="3'-5' exonuclease DinG"/>
    <property type="match status" value="1"/>
</dbReference>
<dbReference type="GO" id="GO:0005524">
    <property type="term" value="F:ATP binding"/>
    <property type="evidence" value="ECO:0007669"/>
    <property type="project" value="UniProtKB-KW"/>
</dbReference>
<dbReference type="GO" id="GO:0043139">
    <property type="term" value="F:5'-3' DNA helicase activity"/>
    <property type="evidence" value="ECO:0007669"/>
    <property type="project" value="UniProtKB-EC"/>
</dbReference>
<evidence type="ECO:0000256" key="5">
    <source>
        <dbReference type="ARBA" id="ARBA00025483"/>
    </source>
</evidence>
<comment type="subunit">
    <text evidence="6">DNA polymerase III contains a core (composed of alpha, epsilon and theta chains) that associates with a tau subunit. This core dimerizes to form the POLIII' complex. PolIII' associates with the gamma complex (composed of gamma, delta, delta', psi and chi chains) and with the beta chain to form the complete DNA polymerase III complex.</text>
</comment>
<comment type="function">
    <text evidence="5">DNA polymerase III is a complex, multichain enzyme responsible for most of the replicative synthesis in bacteria. The epsilon subunit contain the editing function and is a proofreading 3'-5' exonuclease.</text>
</comment>
<protein>
    <recommendedName>
        <fullName evidence="8">DNA 5'-3' helicase</fullName>
        <ecNumber evidence="8">5.6.2.3</ecNumber>
    </recommendedName>
</protein>
<dbReference type="Gene3D" id="3.30.420.10">
    <property type="entry name" value="Ribonuclease H-like superfamily/Ribonuclease H"/>
    <property type="match status" value="1"/>
</dbReference>
<comment type="similarity">
    <text evidence="7">Belongs to the helicase family. DinG subfamily.</text>
</comment>
<dbReference type="AlphaFoldDB" id="A0A1Y5FJ19"/>
<dbReference type="InterPro" id="IPR014013">
    <property type="entry name" value="Helic_SF1/SF2_ATP-bd_DinG/Rad3"/>
</dbReference>
<dbReference type="CDD" id="cd06127">
    <property type="entry name" value="DEDDh"/>
    <property type="match status" value="1"/>
</dbReference>
<keyword evidence="3" id="KW-0378">Hydrolase</keyword>
<dbReference type="GO" id="GO:0003676">
    <property type="term" value="F:nucleic acid binding"/>
    <property type="evidence" value="ECO:0007669"/>
    <property type="project" value="InterPro"/>
</dbReference>
<organism evidence="11 12">
    <name type="scientific">Halobacteriovorax marinus</name>
    <dbReference type="NCBI Taxonomy" id="97084"/>
    <lineage>
        <taxon>Bacteria</taxon>
        <taxon>Pseudomonadati</taxon>
        <taxon>Bdellovibrionota</taxon>
        <taxon>Bacteriovoracia</taxon>
        <taxon>Bacteriovoracales</taxon>
        <taxon>Halobacteriovoraceae</taxon>
        <taxon>Halobacteriovorax</taxon>
    </lineage>
</organism>
<dbReference type="InterPro" id="IPR013520">
    <property type="entry name" value="Ribonucl_H"/>
</dbReference>
<dbReference type="SUPFAM" id="SSF53098">
    <property type="entry name" value="Ribonuclease H-like"/>
    <property type="match status" value="1"/>
</dbReference>
<evidence type="ECO:0000256" key="4">
    <source>
        <dbReference type="ARBA" id="ARBA00022840"/>
    </source>
</evidence>
<dbReference type="SUPFAM" id="SSF52540">
    <property type="entry name" value="P-loop containing nucleoside triphosphate hydrolases"/>
    <property type="match status" value="2"/>
</dbReference>
<dbReference type="GO" id="GO:0016818">
    <property type="term" value="F:hydrolase activity, acting on acid anhydrides, in phosphorus-containing anhydrides"/>
    <property type="evidence" value="ECO:0007669"/>
    <property type="project" value="InterPro"/>
</dbReference>
<evidence type="ECO:0000256" key="3">
    <source>
        <dbReference type="ARBA" id="ARBA00022801"/>
    </source>
</evidence>
<comment type="catalytic activity">
    <reaction evidence="9">
        <text>ATP + H2O = ADP + phosphate + H(+)</text>
        <dbReference type="Rhea" id="RHEA:13065"/>
        <dbReference type="ChEBI" id="CHEBI:15377"/>
        <dbReference type="ChEBI" id="CHEBI:15378"/>
        <dbReference type="ChEBI" id="CHEBI:30616"/>
        <dbReference type="ChEBI" id="CHEBI:43474"/>
        <dbReference type="ChEBI" id="CHEBI:456216"/>
        <dbReference type="EC" id="5.6.2.3"/>
    </reaction>
</comment>
<reference evidence="12" key="1">
    <citation type="journal article" date="2017" name="Proc. Natl. Acad. Sci. U.S.A.">
        <title>Simulation of Deepwater Horizon oil plume reveals substrate specialization within a complex community of hydrocarbon-degraders.</title>
        <authorList>
            <person name="Hu P."/>
            <person name="Dubinsky E.A."/>
            <person name="Probst A.J."/>
            <person name="Wang J."/>
            <person name="Sieber C.M.K."/>
            <person name="Tom L.M."/>
            <person name="Gardinali P."/>
            <person name="Banfield J.F."/>
            <person name="Atlas R.M."/>
            <person name="Andersen G.L."/>
        </authorList>
    </citation>
    <scope>NUCLEOTIDE SEQUENCE [LARGE SCALE GENOMIC DNA]</scope>
</reference>
<dbReference type="InterPro" id="IPR006555">
    <property type="entry name" value="ATP-dep_Helicase_C"/>
</dbReference>
<evidence type="ECO:0000256" key="7">
    <source>
        <dbReference type="ARBA" id="ARBA00038058"/>
    </source>
</evidence>
<evidence type="ECO:0000256" key="8">
    <source>
        <dbReference type="ARBA" id="ARBA00044969"/>
    </source>
</evidence>
<dbReference type="PROSITE" id="PS51193">
    <property type="entry name" value="HELICASE_ATP_BIND_2"/>
    <property type="match status" value="1"/>
</dbReference>
<dbReference type="InterPro" id="IPR036397">
    <property type="entry name" value="RNaseH_sf"/>
</dbReference>
<dbReference type="EMBL" id="MAAO01000002">
    <property type="protein sequence ID" value="OUR99857.1"/>
    <property type="molecule type" value="Genomic_DNA"/>
</dbReference>
<dbReference type="InterPro" id="IPR014001">
    <property type="entry name" value="Helicase_ATP-bd"/>
</dbReference>
<evidence type="ECO:0000313" key="12">
    <source>
        <dbReference type="Proteomes" id="UP000196531"/>
    </source>
</evidence>
<evidence type="ECO:0000259" key="10">
    <source>
        <dbReference type="PROSITE" id="PS51193"/>
    </source>
</evidence>
<dbReference type="Proteomes" id="UP000196531">
    <property type="component" value="Unassembled WGS sequence"/>
</dbReference>
<dbReference type="InterPro" id="IPR011545">
    <property type="entry name" value="DEAD/DEAH_box_helicase_dom"/>
</dbReference>
<feature type="domain" description="Helicase ATP-binding" evidence="10">
    <location>
        <begin position="259"/>
        <end position="561"/>
    </location>
</feature>
<dbReference type="Gene3D" id="3.40.50.300">
    <property type="entry name" value="P-loop containing nucleotide triphosphate hydrolases"/>
    <property type="match status" value="2"/>
</dbReference>
<evidence type="ECO:0000256" key="1">
    <source>
        <dbReference type="ARBA" id="ARBA00001966"/>
    </source>
</evidence>
<dbReference type="SMART" id="SM00487">
    <property type="entry name" value="DEXDc"/>
    <property type="match status" value="1"/>
</dbReference>
<evidence type="ECO:0000256" key="9">
    <source>
        <dbReference type="ARBA" id="ARBA00048954"/>
    </source>
</evidence>
<dbReference type="InterPro" id="IPR027417">
    <property type="entry name" value="P-loop_NTPase"/>
</dbReference>
<dbReference type="PANTHER" id="PTHR11472">
    <property type="entry name" value="DNA REPAIR DEAD HELICASE RAD3/XP-D SUBFAMILY MEMBER"/>
    <property type="match status" value="1"/>
</dbReference>
<dbReference type="SMART" id="SM00491">
    <property type="entry name" value="HELICc2"/>
    <property type="match status" value="1"/>
</dbReference>
<proteinExistence type="inferred from homology"/>
<evidence type="ECO:0000256" key="6">
    <source>
        <dbReference type="ARBA" id="ARBA00026073"/>
    </source>
</evidence>
<comment type="caution">
    <text evidence="11">The sequence shown here is derived from an EMBL/GenBank/DDBJ whole genome shotgun (WGS) entry which is preliminary data.</text>
</comment>
<keyword evidence="4" id="KW-0067">ATP-binding</keyword>
<dbReference type="GO" id="GO:0004527">
    <property type="term" value="F:exonuclease activity"/>
    <property type="evidence" value="ECO:0007669"/>
    <property type="project" value="UniProtKB-ARBA"/>
</dbReference>
<evidence type="ECO:0000256" key="2">
    <source>
        <dbReference type="ARBA" id="ARBA00022741"/>
    </source>
</evidence>
<keyword evidence="2" id="KW-0547">Nucleotide-binding</keyword>